<dbReference type="Gene3D" id="1.10.1330.10">
    <property type="entry name" value="Dockerin domain"/>
    <property type="match status" value="1"/>
</dbReference>
<dbReference type="Pfam" id="PF25021">
    <property type="entry name" value="TEN_NHL"/>
    <property type="match status" value="3"/>
</dbReference>
<dbReference type="Pfam" id="PF15780">
    <property type="entry name" value="ASH"/>
    <property type="match status" value="2"/>
</dbReference>
<dbReference type="NCBIfam" id="NF012200">
    <property type="entry name" value="choice_anch_D"/>
    <property type="match status" value="2"/>
</dbReference>
<dbReference type="PANTHER" id="PTHR46388:SF2">
    <property type="entry name" value="NHL REPEAT-CONTAINING PROTEIN 2"/>
    <property type="match status" value="1"/>
</dbReference>
<dbReference type="PROSITE" id="PS50222">
    <property type="entry name" value="EF_HAND_2"/>
    <property type="match status" value="1"/>
</dbReference>
<gene>
    <name evidence="6" type="ORF">A3F84_02770</name>
</gene>
<dbReference type="SUPFAM" id="SSF47473">
    <property type="entry name" value="EF-hand"/>
    <property type="match status" value="1"/>
</dbReference>
<dbReference type="GO" id="GO:0000272">
    <property type="term" value="P:polysaccharide catabolic process"/>
    <property type="evidence" value="ECO:0007669"/>
    <property type="project" value="InterPro"/>
</dbReference>
<dbReference type="InterPro" id="IPR013783">
    <property type="entry name" value="Ig-like_fold"/>
</dbReference>
<dbReference type="InterPro" id="IPR018247">
    <property type="entry name" value="EF_Hand_1_Ca_BS"/>
</dbReference>
<dbReference type="SUPFAM" id="SSF63829">
    <property type="entry name" value="Calcium-dependent phosphotriesterase"/>
    <property type="match status" value="2"/>
</dbReference>
<keyword evidence="2" id="KW-0963">Cytoplasm</keyword>
<dbReference type="Gene3D" id="2.60.40.10">
    <property type="entry name" value="Immunoglobulins"/>
    <property type="match status" value="2"/>
</dbReference>
<evidence type="ECO:0000259" key="5">
    <source>
        <dbReference type="PROSITE" id="PS50222"/>
    </source>
</evidence>
<dbReference type="InterPro" id="IPR001258">
    <property type="entry name" value="NHL_repeat"/>
</dbReference>
<dbReference type="InterPro" id="IPR042095">
    <property type="entry name" value="SUMF_sf"/>
</dbReference>
<dbReference type="PROSITE" id="PS51125">
    <property type="entry name" value="NHL"/>
    <property type="match status" value="3"/>
</dbReference>
<evidence type="ECO:0000313" key="6">
    <source>
        <dbReference type="EMBL" id="OGG53599.1"/>
    </source>
</evidence>
<dbReference type="SUPFAM" id="SSF56436">
    <property type="entry name" value="C-type lectin-like"/>
    <property type="match status" value="1"/>
</dbReference>
<accession>A0A1F6CWR0</accession>
<feature type="repeat" description="NHL" evidence="4">
    <location>
        <begin position="166"/>
        <end position="191"/>
    </location>
</feature>
<dbReference type="InterPro" id="IPR017868">
    <property type="entry name" value="Filamin/ABP280_repeat-like"/>
</dbReference>
<dbReference type="Proteomes" id="UP000178606">
    <property type="component" value="Unassembled WGS sequence"/>
</dbReference>
<dbReference type="InterPro" id="IPR036439">
    <property type="entry name" value="Dockerin_dom_sf"/>
</dbReference>
<dbReference type="InterPro" id="IPR011992">
    <property type="entry name" value="EF-hand-dom_pair"/>
</dbReference>
<comment type="caution">
    <text evidence="6">The sequence shown here is derived from an EMBL/GenBank/DDBJ whole genome shotgun (WGS) entry which is preliminary data.</text>
</comment>
<dbReference type="InterPro" id="IPR031549">
    <property type="entry name" value="ASH"/>
</dbReference>
<feature type="repeat" description="NHL" evidence="4">
    <location>
        <begin position="227"/>
        <end position="252"/>
    </location>
</feature>
<organism evidence="6 7">
    <name type="scientific">Handelsmanbacteria sp. (strain RIFCSPLOWO2_12_FULL_64_10)</name>
    <dbReference type="NCBI Taxonomy" id="1817868"/>
    <lineage>
        <taxon>Bacteria</taxon>
        <taxon>Candidatus Handelsmaniibacteriota</taxon>
    </lineage>
</organism>
<dbReference type="Gene3D" id="2.120.10.30">
    <property type="entry name" value="TolB, C-terminal domain"/>
    <property type="match status" value="6"/>
</dbReference>
<evidence type="ECO:0000256" key="4">
    <source>
        <dbReference type="PROSITE-ProRule" id="PRU00504"/>
    </source>
</evidence>
<evidence type="ECO:0000256" key="3">
    <source>
        <dbReference type="ARBA" id="ARBA00022737"/>
    </source>
</evidence>
<dbReference type="PROSITE" id="PS50194">
    <property type="entry name" value="FILAMIN_REPEAT"/>
    <property type="match status" value="1"/>
</dbReference>
<comment type="subcellular location">
    <subcellularLocation>
        <location evidence="1">Cytoplasm</location>
    </subcellularLocation>
</comment>
<name>A0A1F6CWR0_HANXR</name>
<dbReference type="InterPro" id="IPR002048">
    <property type="entry name" value="EF_hand_dom"/>
</dbReference>
<dbReference type="InterPro" id="IPR005532">
    <property type="entry name" value="SUMF_dom"/>
</dbReference>
<evidence type="ECO:0000313" key="7">
    <source>
        <dbReference type="Proteomes" id="UP000178606"/>
    </source>
</evidence>
<dbReference type="PROSITE" id="PS00018">
    <property type="entry name" value="EF_HAND_1"/>
    <property type="match status" value="2"/>
</dbReference>
<evidence type="ECO:0000256" key="1">
    <source>
        <dbReference type="ARBA" id="ARBA00004496"/>
    </source>
</evidence>
<proteinExistence type="predicted"/>
<dbReference type="EMBL" id="MFKF01000118">
    <property type="protein sequence ID" value="OGG53599.1"/>
    <property type="molecule type" value="Genomic_DNA"/>
</dbReference>
<dbReference type="CDD" id="cd14953">
    <property type="entry name" value="NHL_like_1"/>
    <property type="match status" value="2"/>
</dbReference>
<keyword evidence="3" id="KW-0677">Repeat</keyword>
<protein>
    <recommendedName>
        <fullName evidence="5">EF-hand domain-containing protein</fullName>
    </recommendedName>
</protein>
<dbReference type="InterPro" id="IPR016187">
    <property type="entry name" value="CTDL_fold"/>
</dbReference>
<dbReference type="InterPro" id="IPR011042">
    <property type="entry name" value="6-blade_b-propeller_TolB-like"/>
</dbReference>
<dbReference type="Pfam" id="PF01436">
    <property type="entry name" value="NHL"/>
    <property type="match status" value="5"/>
</dbReference>
<dbReference type="InterPro" id="IPR056822">
    <property type="entry name" value="TEN_NHL"/>
</dbReference>
<feature type="repeat" description="NHL" evidence="4">
    <location>
        <begin position="623"/>
        <end position="660"/>
    </location>
</feature>
<dbReference type="GO" id="GO:0005509">
    <property type="term" value="F:calcium ion binding"/>
    <property type="evidence" value="ECO:0007669"/>
    <property type="project" value="InterPro"/>
</dbReference>
<dbReference type="AlphaFoldDB" id="A0A1F6CWR0"/>
<evidence type="ECO:0000256" key="2">
    <source>
        <dbReference type="ARBA" id="ARBA00022490"/>
    </source>
</evidence>
<reference evidence="6 7" key="1">
    <citation type="journal article" date="2016" name="Nat. Commun.">
        <title>Thousands of microbial genomes shed light on interconnected biogeochemical processes in an aquifer system.</title>
        <authorList>
            <person name="Anantharaman K."/>
            <person name="Brown C.T."/>
            <person name="Hug L.A."/>
            <person name="Sharon I."/>
            <person name="Castelle C.J."/>
            <person name="Probst A.J."/>
            <person name="Thomas B.C."/>
            <person name="Singh A."/>
            <person name="Wilkins M.J."/>
            <person name="Karaoz U."/>
            <person name="Brodie E.L."/>
            <person name="Williams K.H."/>
            <person name="Hubbard S.S."/>
            <person name="Banfield J.F."/>
        </authorList>
    </citation>
    <scope>NUCLEOTIDE SEQUENCE [LARGE SCALE GENOMIC DNA]</scope>
    <source>
        <strain evidence="7">RIFCSPLOWO2_12_FULL_64_10</strain>
    </source>
</reference>
<dbReference type="GO" id="GO:0005737">
    <property type="term" value="C:cytoplasm"/>
    <property type="evidence" value="ECO:0007669"/>
    <property type="project" value="UniProtKB-SubCell"/>
</dbReference>
<dbReference type="PANTHER" id="PTHR46388">
    <property type="entry name" value="NHL REPEAT-CONTAINING PROTEIN 2"/>
    <property type="match status" value="1"/>
</dbReference>
<sequence length="1140" mass="117718">MNLPSGVAIDSAGVLYIADYQNHRVRRVGLDGVITTFAGTGEAGFSGDGGPAVQARLNFPSSVAVDARGNVYISGNHRVRRVGPDSVITTFAGTGEAGFSGDGGPAAKAKLNYPRGMDVDAKGNVYIAEWSNHRIRRVGPDSVIITIAGRGGPGFSGDGGLAVLAQLNAPTGVAVDAKGNIYIADSFNYRVRRVSGGLITTAAGAGTRDFSGDGGPAVQAGLSLTAGVAVDAKGNIYIADYNNHRIRRVSSGPSIKLSTSSMTFGPTSVGSTSRSTFTVLNGGSDSLSITEIAVGGKDSLQFKVSPTTATVAAGRGETVTVSFTPGSSGTEIAVLRLYHNAAGSPSSVLLSGIGYGKEGPTITTFAGSGPDSAGYGGFGGDGKAAAQARLYFPQGVAVDAKGVVYIADTKNDRVRRVGTDGIISTFAGTGEQGFSGDGGPATQARLNWPSCVAVDGSGVVYTADGYLSPIFILKDPPRYGIQRVGVDGIISTFAGTAEVGFSGDGGPALQAKLSGYVNGIAVDASGNVYIADTWNQRIRRVGTDGVITTVAGSGPTGQFKGGFAGDGGPATQARLSEPYGVFVDASGGIYIADARNHRIRRVGLDGVITTVAGSGPVGMDDGSYSGDGWPATQATLSSPRAVCADANGNLYIADYANHRVRRVGLNGIITTFAGAGGSSGDGGLAVLAGMTAPSGVAVDAQGNLYIAATGNHRILRVTAAEVSPASLSLSAPSLKFDSTRVGSTSQLTLTISNTGGGTLSITGITLEGPDTAAFRVSPSVAAIPAGQRQSVTVTFAPTAAGPRSALLVVSHSAAGSPSRISLSGTGYVGIGPVTPTADFDGSGEVGFDDFFLFASAFGQRTTGDNTKFDLDKDGEISFGDFFLFAADFGKTIQKSAKTIAVNLPGGATMEMVWIEPGKFTMGSPSSEVGRYDNEGPQHEVTITKGFYLGKYELTQGQWQKVMGTAPWVEKNYASVPVNPDNPAVFISWDDAQVLLKKLNDAEPGAGYRLPTEAEWEYAGRAGTTTRWSFGDDEGRLKDYAWYGESTLNEFYVHKVGTKLPNPWGLYDMHGNVFEWVQGWYALYAIGAQTDPPGPDSGSVHVNRGGNFYFSARIMRSAYRVNGGSSYREGDLGLRLLRQGK</sequence>
<feature type="domain" description="EF-hand" evidence="5">
    <location>
        <begin position="867"/>
        <end position="891"/>
    </location>
</feature>
<dbReference type="Pfam" id="PF03781">
    <property type="entry name" value="FGE-sulfatase"/>
    <property type="match status" value="1"/>
</dbReference>
<dbReference type="Gene3D" id="3.90.1580.10">
    <property type="entry name" value="paralog of FGE (formylglycine-generating enzyme)"/>
    <property type="match status" value="1"/>
</dbReference>